<organism evidence="3 4">
    <name type="scientific">Candidatus Uhrbacteria bacterium RIFCSPHIGHO2_12_FULL_57_11</name>
    <dbReference type="NCBI Taxonomy" id="1802398"/>
    <lineage>
        <taxon>Bacteria</taxon>
        <taxon>Candidatus Uhriibacteriota</taxon>
    </lineage>
</organism>
<sequence>MKILLANKFLYRRAGAEVYVLDLARALERAGHQVAFFAMKDSRNIQTPWSKYFVDEIHYDRSDGLLEDVRKVGHMIWSVEAAKKFRALLADFKPDVVHLHNIYHHLSPSIVQEAKRAGIPVVQTLHDFKLICPNYRLFTKGSACERCQVMKYWNAVRYQCLNDSTPASAAVALEMWVHRLLRVYENGVDQFIAPSVFLRDLLLRWGKSPAKMIVINNPIELAAYGGTSTLGEEVVFAGRLAEEKGVWPLLLAAEKLPDIPFLLIGDGPELANIEARIRERKLGNVKLTGFLRGTELTDRLRKARLIVIPSVWYENYPYAALEAAALGKAVVASRIGGIPEIVEDGTTGRLFPPGDVPAMVDAVKNLYQNVGLLEQMGEAAREKVRRENDPQDHLVAVLDIYKQVS</sequence>
<name>A0A1F7UIR1_9BACT</name>
<gene>
    <name evidence="3" type="ORF">A3F28_03365</name>
</gene>
<dbReference type="Pfam" id="PF00534">
    <property type="entry name" value="Glycos_transf_1"/>
    <property type="match status" value="1"/>
</dbReference>
<evidence type="ECO:0000259" key="1">
    <source>
        <dbReference type="Pfam" id="PF00534"/>
    </source>
</evidence>
<comment type="caution">
    <text evidence="3">The sequence shown here is derived from an EMBL/GenBank/DDBJ whole genome shotgun (WGS) entry which is preliminary data.</text>
</comment>
<dbReference type="SUPFAM" id="SSF53756">
    <property type="entry name" value="UDP-Glycosyltransferase/glycogen phosphorylase"/>
    <property type="match status" value="1"/>
</dbReference>
<evidence type="ECO:0000259" key="2">
    <source>
        <dbReference type="Pfam" id="PF13439"/>
    </source>
</evidence>
<dbReference type="InterPro" id="IPR001296">
    <property type="entry name" value="Glyco_trans_1"/>
</dbReference>
<dbReference type="InterPro" id="IPR050194">
    <property type="entry name" value="Glycosyltransferase_grp1"/>
</dbReference>
<dbReference type="InterPro" id="IPR028098">
    <property type="entry name" value="Glyco_trans_4-like_N"/>
</dbReference>
<dbReference type="AlphaFoldDB" id="A0A1F7UIR1"/>
<evidence type="ECO:0008006" key="5">
    <source>
        <dbReference type="Google" id="ProtNLM"/>
    </source>
</evidence>
<dbReference type="PANTHER" id="PTHR45947">
    <property type="entry name" value="SULFOQUINOVOSYL TRANSFERASE SQD2"/>
    <property type="match status" value="1"/>
</dbReference>
<dbReference type="Pfam" id="PF13439">
    <property type="entry name" value="Glyco_transf_4"/>
    <property type="match status" value="1"/>
</dbReference>
<feature type="domain" description="Glycosyltransferase subfamily 4-like N-terminal" evidence="2">
    <location>
        <begin position="15"/>
        <end position="221"/>
    </location>
</feature>
<proteinExistence type="predicted"/>
<reference evidence="3 4" key="1">
    <citation type="journal article" date="2016" name="Nat. Commun.">
        <title>Thousands of microbial genomes shed light on interconnected biogeochemical processes in an aquifer system.</title>
        <authorList>
            <person name="Anantharaman K."/>
            <person name="Brown C.T."/>
            <person name="Hug L.A."/>
            <person name="Sharon I."/>
            <person name="Castelle C.J."/>
            <person name="Probst A.J."/>
            <person name="Thomas B.C."/>
            <person name="Singh A."/>
            <person name="Wilkins M.J."/>
            <person name="Karaoz U."/>
            <person name="Brodie E.L."/>
            <person name="Williams K.H."/>
            <person name="Hubbard S.S."/>
            <person name="Banfield J.F."/>
        </authorList>
    </citation>
    <scope>NUCLEOTIDE SEQUENCE [LARGE SCALE GENOMIC DNA]</scope>
</reference>
<protein>
    <recommendedName>
        <fullName evidence="5">Glycosyl transferase family 1</fullName>
    </recommendedName>
</protein>
<dbReference type="EMBL" id="MGEG01000059">
    <property type="protein sequence ID" value="OGL77628.1"/>
    <property type="molecule type" value="Genomic_DNA"/>
</dbReference>
<dbReference type="GO" id="GO:0016757">
    <property type="term" value="F:glycosyltransferase activity"/>
    <property type="evidence" value="ECO:0007669"/>
    <property type="project" value="InterPro"/>
</dbReference>
<evidence type="ECO:0000313" key="4">
    <source>
        <dbReference type="Proteomes" id="UP000176598"/>
    </source>
</evidence>
<dbReference type="PANTHER" id="PTHR45947:SF13">
    <property type="entry name" value="TRANSFERASE"/>
    <property type="match status" value="1"/>
</dbReference>
<dbReference type="Proteomes" id="UP000176598">
    <property type="component" value="Unassembled WGS sequence"/>
</dbReference>
<dbReference type="Gene3D" id="3.40.50.2000">
    <property type="entry name" value="Glycogen Phosphorylase B"/>
    <property type="match status" value="2"/>
</dbReference>
<accession>A0A1F7UIR1</accession>
<evidence type="ECO:0000313" key="3">
    <source>
        <dbReference type="EMBL" id="OGL77628.1"/>
    </source>
</evidence>
<feature type="domain" description="Glycosyl transferase family 1" evidence="1">
    <location>
        <begin position="233"/>
        <end position="382"/>
    </location>
</feature>